<dbReference type="AlphaFoldDB" id="A0A222FLN2"/>
<organism evidence="2 3">
    <name type="scientific">Bacterioplanes sanyensis</name>
    <dbReference type="NCBI Taxonomy" id="1249553"/>
    <lineage>
        <taxon>Bacteria</taxon>
        <taxon>Pseudomonadati</taxon>
        <taxon>Pseudomonadota</taxon>
        <taxon>Gammaproteobacteria</taxon>
        <taxon>Oceanospirillales</taxon>
        <taxon>Oceanospirillaceae</taxon>
        <taxon>Bacterioplanes</taxon>
    </lineage>
</organism>
<evidence type="ECO:0000313" key="3">
    <source>
        <dbReference type="Proteomes" id="UP000202440"/>
    </source>
</evidence>
<dbReference type="PANTHER" id="PTHR43737:SF1">
    <property type="entry name" value="DUF1501 DOMAIN-CONTAINING PROTEIN"/>
    <property type="match status" value="1"/>
</dbReference>
<dbReference type="PANTHER" id="PTHR43737">
    <property type="entry name" value="BLL7424 PROTEIN"/>
    <property type="match status" value="1"/>
</dbReference>
<dbReference type="EMBL" id="CP022530">
    <property type="protein sequence ID" value="ASP39133.1"/>
    <property type="molecule type" value="Genomic_DNA"/>
</dbReference>
<dbReference type="Pfam" id="PF01469">
    <property type="entry name" value="Pentapeptide_2"/>
    <property type="match status" value="1"/>
</dbReference>
<feature type="compositionally biased region" description="Low complexity" evidence="1">
    <location>
        <begin position="55"/>
        <end position="102"/>
    </location>
</feature>
<dbReference type="InterPro" id="IPR002989">
    <property type="entry name" value="Mycobac_pentapep"/>
</dbReference>
<sequence>MQWLTLMMLSIALIGCGGGGSGDGGRTTTDTPVTDNAETPDTETPDKSTPGDGSGNDSGDDNSGNDNSGNDNSGNDNSGNDNSGDDNSGNDNSGDDNSGNDNSGDDNSGDDNSGDDNSGDDNSGDDNSGDDNSGDDNSGDDNSGDDNSGDDNSGDDNSGDDNSEQVSQLSYSDAFQFLNQATFGATPSSVAELQRLGTDAWLNQQIAGQPDYISPHMETLKWRMCLYEVTDHPGDQDLGTPSVDNPTRAIRETPKDKHARHQAWWNAILRSDDQLRHRMALALSEILVVSDRGNETLDRQQTGLAHYYDTLLKHALGNYRDLLEDVTLHPAMGTYLSHARNAKADPSKNTRPDENYAREVMQLFTIGLYEMNLDGSYKRSNGELIPTYTQTDIEELARVFTGWIYDFRPNGFLKWWVSRYGGYQGQDVRLPMAAFEEEHDTDAKTLLGGSVNLPAGNTAQQDLDMALDALFQHPNVAPFISRQLIQRLVSSNPSPAYIQRVASVFENNGQGERGDLAAVAKAIVTDPEAMAASDSKLTQPMLRLARLWRIFPLTAPEREGWVWNVWQPDNRDVYCGQPGYEYFEIHPRLRLAGLQFDIGQAILRASSVFNFYTPDDRPTGPVSDAKMVAPEFALMGANQYLAMQNYFDRMLYLTTVPNAERQPHRRHLAYMNIEHIVQVANDTRALLDSIDLHLLGGTMSTELRGIVEDYINSQNYHDDLRGQRLKTQDALSLVVASPEFMLEGK</sequence>
<reference evidence="2 3" key="1">
    <citation type="submission" date="2017-07" db="EMBL/GenBank/DDBJ databases">
        <title>Annotated genome sequence of Bacterioplanes sanyensis isolated from Red Sea.</title>
        <authorList>
            <person name="Rehman Z.U."/>
        </authorList>
    </citation>
    <scope>NUCLEOTIDE SEQUENCE [LARGE SCALE GENOMIC DNA]</scope>
    <source>
        <strain evidence="2 3">NV9</strain>
    </source>
</reference>
<dbReference type="KEGG" id="bsan:CHH28_10770"/>
<feature type="compositionally biased region" description="Low complexity" evidence="1">
    <location>
        <begin position="26"/>
        <end position="35"/>
    </location>
</feature>
<dbReference type="Pfam" id="PF08811">
    <property type="entry name" value="DUF1800"/>
    <property type="match status" value="1"/>
</dbReference>
<protein>
    <recommendedName>
        <fullName evidence="4">DUF1800 domain-containing protein</fullName>
    </recommendedName>
</protein>
<evidence type="ECO:0008006" key="4">
    <source>
        <dbReference type="Google" id="ProtNLM"/>
    </source>
</evidence>
<proteinExistence type="predicted"/>
<dbReference type="RefSeq" id="WP_094060314.1">
    <property type="nucleotide sequence ID" value="NZ_CP022530.1"/>
</dbReference>
<accession>A0A222FLN2</accession>
<gene>
    <name evidence="2" type="ORF">CHH28_10770</name>
</gene>
<name>A0A222FLN2_9GAMM</name>
<evidence type="ECO:0000313" key="2">
    <source>
        <dbReference type="EMBL" id="ASP39133.1"/>
    </source>
</evidence>
<feature type="compositionally biased region" description="Gly residues" evidence="1">
    <location>
        <begin position="15"/>
        <end position="25"/>
    </location>
</feature>
<evidence type="ECO:0000256" key="1">
    <source>
        <dbReference type="SAM" id="MobiDB-lite"/>
    </source>
</evidence>
<feature type="compositionally biased region" description="Acidic residues" evidence="1">
    <location>
        <begin position="103"/>
        <end position="163"/>
    </location>
</feature>
<feature type="region of interest" description="Disordered" evidence="1">
    <location>
        <begin position="14"/>
        <end position="167"/>
    </location>
</feature>
<dbReference type="Proteomes" id="UP000202440">
    <property type="component" value="Chromosome"/>
</dbReference>
<dbReference type="OrthoDB" id="9772295at2"/>
<dbReference type="InterPro" id="IPR014917">
    <property type="entry name" value="DUF1800"/>
</dbReference>
<keyword evidence="3" id="KW-1185">Reference proteome</keyword>